<reference evidence="2" key="1">
    <citation type="submission" date="2022-08" db="EMBL/GenBank/DDBJ databases">
        <authorList>
            <consortium name="DOE Joint Genome Institute"/>
            <person name="Min B."/>
            <person name="Riley R."/>
            <person name="Sierra-Patev S."/>
            <person name="Naranjo-Ortiz M."/>
            <person name="Looney B."/>
            <person name="Konkel Z."/>
            <person name="Slot J.C."/>
            <person name="Sakamoto Y."/>
            <person name="Steenwyk J.L."/>
            <person name="Rokas A."/>
            <person name="Carro J."/>
            <person name="Camarero S."/>
            <person name="Ferreira P."/>
            <person name="Molpeceres G."/>
            <person name="Ruiz-Duenas F.J."/>
            <person name="Serrano A."/>
            <person name="Henrissat B."/>
            <person name="Drula E."/>
            <person name="Hughes K.W."/>
            <person name="Mata J.L."/>
            <person name="Ishikawa N.K."/>
            <person name="Vargas-Isla R."/>
            <person name="Ushijima S."/>
            <person name="Smith C.A."/>
            <person name="Ahrendt S."/>
            <person name="Andreopoulos W."/>
            <person name="He G."/>
            <person name="Labutti K."/>
            <person name="Lipzen A."/>
            <person name="Ng V."/>
            <person name="Sandor L."/>
            <person name="Barry K."/>
            <person name="Martinez A.T."/>
            <person name="Xiao Y."/>
            <person name="Gibbons J.G."/>
            <person name="Terashima K."/>
            <person name="Hibbett D.S."/>
            <person name="Grigoriev I.V."/>
        </authorList>
    </citation>
    <scope>NUCLEOTIDE SEQUENCE</scope>
    <source>
        <strain evidence="2">TFB9207</strain>
    </source>
</reference>
<dbReference type="AlphaFoldDB" id="A0AA38PE47"/>
<keyword evidence="3" id="KW-1185">Reference proteome</keyword>
<feature type="compositionally biased region" description="Basic and acidic residues" evidence="1">
    <location>
        <begin position="1"/>
        <end position="19"/>
    </location>
</feature>
<evidence type="ECO:0000256" key="1">
    <source>
        <dbReference type="SAM" id="MobiDB-lite"/>
    </source>
</evidence>
<evidence type="ECO:0000313" key="3">
    <source>
        <dbReference type="Proteomes" id="UP001163846"/>
    </source>
</evidence>
<feature type="region of interest" description="Disordered" evidence="1">
    <location>
        <begin position="1"/>
        <end position="27"/>
    </location>
</feature>
<sequence length="258" mass="30140">MENTSSDKAESSKVPETHITRPSRKKGFRGEIKTRITVPRDYQVDYARGRDESYKKPLQLFYGFGLNRKDIMGYYETYISPELPELITPGVKDAFVDDLIKHCDFPDRHTKSAFVNDLVKFTFPKLILEHARDDDQWHGGMYSYILRLYTSYDLPLTELPEEAEQRVFSRLRSRLEGTEGRSTSSVSKEESQDRYKIRTVVPKGFEVDYRRMLDKSYKKPLRLYYGFGVNRNDIMGYIKAFVSSDFPTSSTTTREIHS</sequence>
<protein>
    <submittedName>
        <fullName evidence="2">Uncharacterized protein</fullName>
    </submittedName>
</protein>
<name>A0AA38PE47_9AGAR</name>
<organism evidence="2 3">
    <name type="scientific">Lentinula raphanica</name>
    <dbReference type="NCBI Taxonomy" id="153919"/>
    <lineage>
        <taxon>Eukaryota</taxon>
        <taxon>Fungi</taxon>
        <taxon>Dikarya</taxon>
        <taxon>Basidiomycota</taxon>
        <taxon>Agaricomycotina</taxon>
        <taxon>Agaricomycetes</taxon>
        <taxon>Agaricomycetidae</taxon>
        <taxon>Agaricales</taxon>
        <taxon>Marasmiineae</taxon>
        <taxon>Omphalotaceae</taxon>
        <taxon>Lentinula</taxon>
    </lineage>
</organism>
<accession>A0AA38PE47</accession>
<comment type="caution">
    <text evidence="2">The sequence shown here is derived from an EMBL/GenBank/DDBJ whole genome shotgun (WGS) entry which is preliminary data.</text>
</comment>
<evidence type="ECO:0000313" key="2">
    <source>
        <dbReference type="EMBL" id="KAJ3841253.1"/>
    </source>
</evidence>
<dbReference type="EMBL" id="MU806046">
    <property type="protein sequence ID" value="KAJ3841253.1"/>
    <property type="molecule type" value="Genomic_DNA"/>
</dbReference>
<gene>
    <name evidence="2" type="ORF">F5878DRAFT_658669</name>
</gene>
<proteinExistence type="predicted"/>
<dbReference type="Proteomes" id="UP001163846">
    <property type="component" value="Unassembled WGS sequence"/>
</dbReference>